<dbReference type="PROSITE" id="PS50164">
    <property type="entry name" value="GIY_YIG"/>
    <property type="match status" value="1"/>
</dbReference>
<dbReference type="Gene3D" id="3.40.1440.10">
    <property type="entry name" value="GIY-YIG endonuclease"/>
    <property type="match status" value="1"/>
</dbReference>
<dbReference type="InterPro" id="IPR035901">
    <property type="entry name" value="GIY-YIG_endonuc_sf"/>
</dbReference>
<evidence type="ECO:0000313" key="4">
    <source>
        <dbReference type="Proteomes" id="UP000325116"/>
    </source>
</evidence>
<evidence type="ECO:0000259" key="2">
    <source>
        <dbReference type="PROSITE" id="PS50164"/>
    </source>
</evidence>
<name>A0A5C8CHL5_9SPIR</name>
<dbReference type="PANTHER" id="PTHR34477">
    <property type="entry name" value="UPF0213 PROTEIN YHBQ"/>
    <property type="match status" value="1"/>
</dbReference>
<dbReference type="PANTHER" id="PTHR34477:SF1">
    <property type="entry name" value="UPF0213 PROTEIN YHBQ"/>
    <property type="match status" value="1"/>
</dbReference>
<gene>
    <name evidence="3" type="ORF">EPJ80_11270</name>
</gene>
<sequence length="120" mass="14589">MNNYFVYIILCENDSFYTGITNDLMKRFDKHKKRKGANYTKMHKPLKYISVWEVENINLALKIEYYIKTKSKNIKTLFIENNKLLKKYFNEEKKQNIKIKSMNKNKLNKINKILNEENKK</sequence>
<dbReference type="Pfam" id="PF01541">
    <property type="entry name" value="GIY-YIG"/>
    <property type="match status" value="1"/>
</dbReference>
<dbReference type="RefSeq" id="WP_147759052.1">
    <property type="nucleotide sequence ID" value="NZ_SAXT01000006.1"/>
</dbReference>
<organism evidence="3 4">
    <name type="scientific">Brachyspira aalborgi</name>
    <dbReference type="NCBI Taxonomy" id="29522"/>
    <lineage>
        <taxon>Bacteria</taxon>
        <taxon>Pseudomonadati</taxon>
        <taxon>Spirochaetota</taxon>
        <taxon>Spirochaetia</taxon>
        <taxon>Brachyspirales</taxon>
        <taxon>Brachyspiraceae</taxon>
        <taxon>Brachyspira</taxon>
    </lineage>
</organism>
<feature type="domain" description="GIY-YIG" evidence="2">
    <location>
        <begin position="2"/>
        <end position="77"/>
    </location>
</feature>
<dbReference type="EMBL" id="SAXT01000006">
    <property type="protein sequence ID" value="TXJ11192.1"/>
    <property type="molecule type" value="Genomic_DNA"/>
</dbReference>
<dbReference type="InterPro" id="IPR050190">
    <property type="entry name" value="UPF0213_domain"/>
</dbReference>
<dbReference type="Proteomes" id="UP000325116">
    <property type="component" value="Unassembled WGS sequence"/>
</dbReference>
<comment type="caution">
    <text evidence="3">The sequence shown here is derived from an EMBL/GenBank/DDBJ whole genome shotgun (WGS) entry which is preliminary data.</text>
</comment>
<reference evidence="3 4" key="1">
    <citation type="journal article" date="1992" name="Lakartidningen">
        <title>[Penicillin V and not amoxicillin is the first choice preparation in acute otitis].</title>
        <authorList>
            <person name="Kamme C."/>
            <person name="Lundgren K."/>
            <person name="Prellner K."/>
        </authorList>
    </citation>
    <scope>NUCLEOTIDE SEQUENCE [LARGE SCALE GENOMIC DNA]</scope>
    <source>
        <strain evidence="3 4">W1</strain>
    </source>
</reference>
<evidence type="ECO:0000256" key="1">
    <source>
        <dbReference type="ARBA" id="ARBA00007435"/>
    </source>
</evidence>
<evidence type="ECO:0000313" key="3">
    <source>
        <dbReference type="EMBL" id="TXJ11192.1"/>
    </source>
</evidence>
<protein>
    <submittedName>
        <fullName evidence="3">GIY-YIG nuclease family protein</fullName>
    </submittedName>
</protein>
<dbReference type="SUPFAM" id="SSF82771">
    <property type="entry name" value="GIY-YIG endonuclease"/>
    <property type="match status" value="1"/>
</dbReference>
<dbReference type="InterPro" id="IPR000305">
    <property type="entry name" value="GIY-YIG_endonuc"/>
</dbReference>
<accession>A0A5C8CHL5</accession>
<proteinExistence type="inferred from homology"/>
<comment type="similarity">
    <text evidence="1">Belongs to the UPF0213 family.</text>
</comment>
<dbReference type="AlphaFoldDB" id="A0A5C8CHL5"/>
<dbReference type="CDD" id="cd10456">
    <property type="entry name" value="GIY-YIG_UPF0213"/>
    <property type="match status" value="1"/>
</dbReference>